<reference evidence="2" key="2">
    <citation type="journal article" date="2021" name="Genome Biol. Evol.">
        <title>Developing a high-quality reference genome for a parasitic bivalve with doubly uniparental inheritance (Bivalvia: Unionida).</title>
        <authorList>
            <person name="Smith C.H."/>
        </authorList>
    </citation>
    <scope>NUCLEOTIDE SEQUENCE</scope>
    <source>
        <strain evidence="2">CHS0354</strain>
        <tissue evidence="2">Mantle</tissue>
    </source>
</reference>
<dbReference type="AlphaFoldDB" id="A0AAE0TB83"/>
<reference evidence="2" key="1">
    <citation type="journal article" date="2021" name="Genome Biol. Evol.">
        <title>A High-Quality Reference Genome for a Parasitic Bivalve with Doubly Uniparental Inheritance (Bivalvia: Unionida).</title>
        <authorList>
            <person name="Smith C.H."/>
        </authorList>
    </citation>
    <scope>NUCLEOTIDE SEQUENCE</scope>
    <source>
        <strain evidence="2">CHS0354</strain>
    </source>
</reference>
<name>A0AAE0TB83_9BIVA</name>
<feature type="compositionally biased region" description="Polar residues" evidence="1">
    <location>
        <begin position="7"/>
        <end position="29"/>
    </location>
</feature>
<dbReference type="EMBL" id="JAEAOA010002346">
    <property type="protein sequence ID" value="KAK3606563.1"/>
    <property type="molecule type" value="Genomic_DNA"/>
</dbReference>
<evidence type="ECO:0000313" key="2">
    <source>
        <dbReference type="EMBL" id="KAK3606563.1"/>
    </source>
</evidence>
<accession>A0AAE0TB83</accession>
<gene>
    <name evidence="2" type="ORF">CHS0354_041525</name>
</gene>
<reference evidence="2" key="3">
    <citation type="submission" date="2023-05" db="EMBL/GenBank/DDBJ databases">
        <authorList>
            <person name="Smith C.H."/>
        </authorList>
    </citation>
    <scope>NUCLEOTIDE SEQUENCE</scope>
    <source>
        <strain evidence="2">CHS0354</strain>
        <tissue evidence="2">Mantle</tissue>
    </source>
</reference>
<feature type="region of interest" description="Disordered" evidence="1">
    <location>
        <begin position="1"/>
        <end position="71"/>
    </location>
</feature>
<evidence type="ECO:0000256" key="1">
    <source>
        <dbReference type="SAM" id="MobiDB-lite"/>
    </source>
</evidence>
<dbReference type="Proteomes" id="UP001195483">
    <property type="component" value="Unassembled WGS sequence"/>
</dbReference>
<keyword evidence="3" id="KW-1185">Reference proteome</keyword>
<organism evidence="2 3">
    <name type="scientific">Potamilus streckersoni</name>
    <dbReference type="NCBI Taxonomy" id="2493646"/>
    <lineage>
        <taxon>Eukaryota</taxon>
        <taxon>Metazoa</taxon>
        <taxon>Spiralia</taxon>
        <taxon>Lophotrochozoa</taxon>
        <taxon>Mollusca</taxon>
        <taxon>Bivalvia</taxon>
        <taxon>Autobranchia</taxon>
        <taxon>Heteroconchia</taxon>
        <taxon>Palaeoheterodonta</taxon>
        <taxon>Unionida</taxon>
        <taxon>Unionoidea</taxon>
        <taxon>Unionidae</taxon>
        <taxon>Ambleminae</taxon>
        <taxon>Lampsilini</taxon>
        <taxon>Potamilus</taxon>
    </lineage>
</organism>
<evidence type="ECO:0000313" key="3">
    <source>
        <dbReference type="Proteomes" id="UP001195483"/>
    </source>
</evidence>
<comment type="caution">
    <text evidence="2">The sequence shown here is derived from an EMBL/GenBank/DDBJ whole genome shotgun (WGS) entry which is preliminary data.</text>
</comment>
<sequence length="86" mass="8870">MLDQNVLKGSTIGSMTSEEPSSSNFSNASLVKDNGAPPMIASPDVGDVTGVRSLPSPLSAMAPGTPSTSDPTMKIEIFMAKKNICL</sequence>
<protein>
    <submittedName>
        <fullName evidence="2">Uncharacterized protein</fullName>
    </submittedName>
</protein>
<proteinExistence type="predicted"/>